<evidence type="ECO:0000313" key="3">
    <source>
        <dbReference type="EMBL" id="NZA02152.1"/>
    </source>
</evidence>
<protein>
    <recommendedName>
        <fullName evidence="2">DUF7657 domain-containing protein</fullName>
    </recommendedName>
</protein>
<sequence length="479" mass="52032">MQVGGCEVYRGRLAGASARPDVVAATGRTAWLHSGFQLRVQLPRGLPSGTQALQVKGRLGDGREFDLETPAGTITIPLSPSPSGVALGMLVLALAVPLALLTWRRRARQVGHRGWLALAAVAPFVLLVASGTTGSSMALLLAEPAVTTGSMQPWAGEPRVIRSDEWQVYTPLALAQAAHVPPFPVVNRNLGSDGQNMLVMGMTAVPVAHASALAKPATWGFFFLDTRHALAWAWWLPIWGGLLAVWLWLRRLLGLAGEPAAALAAGAVLAPYSVAFSFWPAYLLMFLALGFWAADRALMARSLPARMGWGGLLGWSVAGYALVLYPAWQLSLATLAVPLALAWWWHERRRWAWHWHLWPAVAAAVLVGGWLLGSWWLDAREAVSVMQATVYPGQRASEAGATSTAGSCSRAGSTRSPCTQTSVRWCRWTRRRIRSCGWPVARGCCGRRGARAGCRPCRWCCWGLRRLRWAFSSWGIRPG</sequence>
<keyword evidence="1" id="KW-0812">Transmembrane</keyword>
<feature type="domain" description="DUF7657" evidence="2">
    <location>
        <begin position="115"/>
        <end position="403"/>
    </location>
</feature>
<feature type="transmembrane region" description="Helical" evidence="1">
    <location>
        <begin position="85"/>
        <end position="103"/>
    </location>
</feature>
<feature type="transmembrane region" description="Helical" evidence="1">
    <location>
        <begin position="115"/>
        <end position="142"/>
    </location>
</feature>
<evidence type="ECO:0000313" key="4">
    <source>
        <dbReference type="Proteomes" id="UP000589716"/>
    </source>
</evidence>
<keyword evidence="1" id="KW-1133">Transmembrane helix</keyword>
<feature type="transmembrane region" description="Helical" evidence="1">
    <location>
        <begin position="303"/>
        <end position="322"/>
    </location>
</feature>
<feature type="transmembrane region" description="Helical" evidence="1">
    <location>
        <begin position="229"/>
        <end position="249"/>
    </location>
</feature>
<accession>A0A853IPI5</accession>
<evidence type="ECO:0000256" key="1">
    <source>
        <dbReference type="SAM" id="Phobius"/>
    </source>
</evidence>
<feature type="transmembrane region" description="Helical" evidence="1">
    <location>
        <begin position="197"/>
        <end position="217"/>
    </location>
</feature>
<name>A0A853IPI5_9BURK</name>
<dbReference type="InterPro" id="IPR056074">
    <property type="entry name" value="DUF7657"/>
</dbReference>
<comment type="caution">
    <text evidence="3">The sequence shown here is derived from an EMBL/GenBank/DDBJ whole genome shotgun (WGS) entry which is preliminary data.</text>
</comment>
<feature type="transmembrane region" description="Helical" evidence="1">
    <location>
        <begin position="269"/>
        <end position="291"/>
    </location>
</feature>
<evidence type="ECO:0000259" key="2">
    <source>
        <dbReference type="Pfam" id="PF24677"/>
    </source>
</evidence>
<gene>
    <name evidence="3" type="ORF">H0I39_11065</name>
</gene>
<dbReference type="AlphaFoldDB" id="A0A853IPI5"/>
<keyword evidence="1" id="KW-0472">Membrane</keyword>
<dbReference type="EMBL" id="JACCKX010000001">
    <property type="protein sequence ID" value="NZA02152.1"/>
    <property type="molecule type" value="Genomic_DNA"/>
</dbReference>
<dbReference type="Proteomes" id="UP000589716">
    <property type="component" value="Unassembled WGS sequence"/>
</dbReference>
<dbReference type="Pfam" id="PF24677">
    <property type="entry name" value="DUF7657"/>
    <property type="match status" value="1"/>
</dbReference>
<dbReference type="RefSeq" id="WP_180550510.1">
    <property type="nucleotide sequence ID" value="NZ_JACCKX010000001.1"/>
</dbReference>
<keyword evidence="4" id="KW-1185">Reference proteome</keyword>
<reference evidence="3 4" key="1">
    <citation type="submission" date="2020-07" db="EMBL/GenBank/DDBJ databases">
        <authorList>
            <person name="Maaloum M."/>
        </authorList>
    </citation>
    <scope>NUCLEOTIDE SEQUENCE [LARGE SCALE GENOMIC DNA]</scope>
    <source>
        <strain evidence="3 4">GCS-AN-3</strain>
    </source>
</reference>
<organism evidence="3 4">
    <name type="scientific">Ottowia beijingensis</name>
    <dbReference type="NCBI Taxonomy" id="1207057"/>
    <lineage>
        <taxon>Bacteria</taxon>
        <taxon>Pseudomonadati</taxon>
        <taxon>Pseudomonadota</taxon>
        <taxon>Betaproteobacteria</taxon>
        <taxon>Burkholderiales</taxon>
        <taxon>Comamonadaceae</taxon>
        <taxon>Ottowia</taxon>
    </lineage>
</organism>
<feature type="transmembrane region" description="Helical" evidence="1">
    <location>
        <begin position="357"/>
        <end position="377"/>
    </location>
</feature>
<proteinExistence type="predicted"/>